<name>A0A4C1UM39_EUMVA</name>
<evidence type="ECO:0000256" key="4">
    <source>
        <dbReference type="ARBA" id="ARBA00022989"/>
    </source>
</evidence>
<dbReference type="EMBL" id="BGZK01000191">
    <property type="protein sequence ID" value="GBP27240.1"/>
    <property type="molecule type" value="Genomic_DNA"/>
</dbReference>
<feature type="transmembrane region" description="Helical" evidence="6">
    <location>
        <begin position="45"/>
        <end position="67"/>
    </location>
</feature>
<evidence type="ECO:0000256" key="2">
    <source>
        <dbReference type="ARBA" id="ARBA00008816"/>
    </source>
</evidence>
<dbReference type="SUPFAM" id="SSF48317">
    <property type="entry name" value="Acid phosphatase/Vanadium-dependent haloperoxidase"/>
    <property type="match status" value="1"/>
</dbReference>
<keyword evidence="5 6" id="KW-0472">Membrane</keyword>
<feature type="domain" description="Phosphatidic acid phosphatase type 2/haloperoxidase" evidence="7">
    <location>
        <begin position="2"/>
        <end position="125"/>
    </location>
</feature>
<dbReference type="GO" id="GO:0006644">
    <property type="term" value="P:phospholipid metabolic process"/>
    <property type="evidence" value="ECO:0007669"/>
    <property type="project" value="InterPro"/>
</dbReference>
<keyword evidence="3 6" id="KW-0812">Transmembrane</keyword>
<dbReference type="PANTHER" id="PTHR10165">
    <property type="entry name" value="LIPID PHOSPHATE PHOSPHATASE"/>
    <property type="match status" value="1"/>
</dbReference>
<comment type="caution">
    <text evidence="8">The sequence shown here is derived from an EMBL/GenBank/DDBJ whole genome shotgun (WGS) entry which is preliminary data.</text>
</comment>
<dbReference type="OrthoDB" id="8907274at2759"/>
<evidence type="ECO:0000313" key="9">
    <source>
        <dbReference type="Proteomes" id="UP000299102"/>
    </source>
</evidence>
<dbReference type="InterPro" id="IPR036938">
    <property type="entry name" value="PAP2/HPO_sf"/>
</dbReference>
<feature type="transmembrane region" description="Helical" evidence="6">
    <location>
        <begin position="106"/>
        <end position="125"/>
    </location>
</feature>
<feature type="transmembrane region" description="Helical" evidence="6">
    <location>
        <begin position="79"/>
        <end position="100"/>
    </location>
</feature>
<dbReference type="GO" id="GO:0046839">
    <property type="term" value="P:phospholipid dephosphorylation"/>
    <property type="evidence" value="ECO:0007669"/>
    <property type="project" value="TreeGrafter"/>
</dbReference>
<sequence>MLQAHNLLQLCRPSVNCNSSEWRGRYVQRDEFECLGARRHMFKDMGLSFLSGHSAWAVYTMLYLVLYLEKRMVWRGTRVLRHTMQFGALMLSWFTALSRVSDYKHHWSDVLAGYFLGFTVAVLVVV</sequence>
<dbReference type="Gene3D" id="1.20.144.10">
    <property type="entry name" value="Phosphatidic acid phosphatase type 2/haloperoxidase"/>
    <property type="match status" value="1"/>
</dbReference>
<comment type="similarity">
    <text evidence="2">Belongs to the PA-phosphatase related phosphoesterase family.</text>
</comment>
<keyword evidence="4 6" id="KW-1133">Transmembrane helix</keyword>
<protein>
    <submittedName>
        <fullName evidence="8">Phosphatidate phosphatase</fullName>
    </submittedName>
</protein>
<dbReference type="STRING" id="151549.A0A4C1UM39"/>
<evidence type="ECO:0000256" key="1">
    <source>
        <dbReference type="ARBA" id="ARBA00004141"/>
    </source>
</evidence>
<dbReference type="InterPro" id="IPR043216">
    <property type="entry name" value="PAP-like"/>
</dbReference>
<dbReference type="InterPro" id="IPR000326">
    <property type="entry name" value="PAP2/HPO"/>
</dbReference>
<evidence type="ECO:0000313" key="8">
    <source>
        <dbReference type="EMBL" id="GBP27240.1"/>
    </source>
</evidence>
<dbReference type="PANTHER" id="PTHR10165:SF197">
    <property type="entry name" value="FI04477P-RELATED"/>
    <property type="match status" value="1"/>
</dbReference>
<dbReference type="SMART" id="SM00014">
    <property type="entry name" value="acidPPc"/>
    <property type="match status" value="1"/>
</dbReference>
<reference evidence="8 9" key="1">
    <citation type="journal article" date="2019" name="Commun. Biol.">
        <title>The bagworm genome reveals a unique fibroin gene that provides high tensile strength.</title>
        <authorList>
            <person name="Kono N."/>
            <person name="Nakamura H."/>
            <person name="Ohtoshi R."/>
            <person name="Tomita M."/>
            <person name="Numata K."/>
            <person name="Arakawa K."/>
        </authorList>
    </citation>
    <scope>NUCLEOTIDE SEQUENCE [LARGE SCALE GENOMIC DNA]</scope>
</reference>
<dbReference type="GO" id="GO:0007165">
    <property type="term" value="P:signal transduction"/>
    <property type="evidence" value="ECO:0007669"/>
    <property type="project" value="TreeGrafter"/>
</dbReference>
<evidence type="ECO:0000256" key="6">
    <source>
        <dbReference type="SAM" id="Phobius"/>
    </source>
</evidence>
<dbReference type="Pfam" id="PF01569">
    <property type="entry name" value="PAP2"/>
    <property type="match status" value="1"/>
</dbReference>
<evidence type="ECO:0000256" key="5">
    <source>
        <dbReference type="ARBA" id="ARBA00023136"/>
    </source>
</evidence>
<evidence type="ECO:0000259" key="7">
    <source>
        <dbReference type="SMART" id="SM00014"/>
    </source>
</evidence>
<proteinExistence type="inferred from homology"/>
<dbReference type="AlphaFoldDB" id="A0A4C1UM39"/>
<organism evidence="8 9">
    <name type="scientific">Eumeta variegata</name>
    <name type="common">Bagworm moth</name>
    <name type="synonym">Eumeta japonica</name>
    <dbReference type="NCBI Taxonomy" id="151549"/>
    <lineage>
        <taxon>Eukaryota</taxon>
        <taxon>Metazoa</taxon>
        <taxon>Ecdysozoa</taxon>
        <taxon>Arthropoda</taxon>
        <taxon>Hexapoda</taxon>
        <taxon>Insecta</taxon>
        <taxon>Pterygota</taxon>
        <taxon>Neoptera</taxon>
        <taxon>Endopterygota</taxon>
        <taxon>Lepidoptera</taxon>
        <taxon>Glossata</taxon>
        <taxon>Ditrysia</taxon>
        <taxon>Tineoidea</taxon>
        <taxon>Psychidae</taxon>
        <taxon>Oiketicinae</taxon>
        <taxon>Eumeta</taxon>
    </lineage>
</organism>
<dbReference type="GO" id="GO:0005886">
    <property type="term" value="C:plasma membrane"/>
    <property type="evidence" value="ECO:0007669"/>
    <property type="project" value="TreeGrafter"/>
</dbReference>
<comment type="subcellular location">
    <subcellularLocation>
        <location evidence="1">Membrane</location>
        <topology evidence="1">Multi-pass membrane protein</topology>
    </subcellularLocation>
</comment>
<accession>A0A4C1UM39</accession>
<dbReference type="Proteomes" id="UP000299102">
    <property type="component" value="Unassembled WGS sequence"/>
</dbReference>
<evidence type="ECO:0000256" key="3">
    <source>
        <dbReference type="ARBA" id="ARBA00022692"/>
    </source>
</evidence>
<keyword evidence="9" id="KW-1185">Reference proteome</keyword>
<dbReference type="GO" id="GO:0008195">
    <property type="term" value="F:phosphatidate phosphatase activity"/>
    <property type="evidence" value="ECO:0007669"/>
    <property type="project" value="TreeGrafter"/>
</dbReference>
<gene>
    <name evidence="8" type="primary">wun</name>
    <name evidence="8" type="ORF">EVAR_77254_1</name>
</gene>